<feature type="transmembrane region" description="Helical" evidence="1">
    <location>
        <begin position="551"/>
        <end position="577"/>
    </location>
</feature>
<feature type="transmembrane region" description="Helical" evidence="1">
    <location>
        <begin position="521"/>
        <end position="545"/>
    </location>
</feature>
<comment type="caution">
    <text evidence="2">The sequence shown here is derived from an EMBL/GenBank/DDBJ whole genome shotgun (WGS) entry which is preliminary data.</text>
</comment>
<feature type="transmembrane region" description="Helical" evidence="1">
    <location>
        <begin position="439"/>
        <end position="461"/>
    </location>
</feature>
<dbReference type="SMART" id="SM00320">
    <property type="entry name" value="WD40"/>
    <property type="match status" value="3"/>
</dbReference>
<evidence type="ECO:0000313" key="3">
    <source>
        <dbReference type="Proteomes" id="UP000604475"/>
    </source>
</evidence>
<feature type="transmembrane region" description="Helical" evidence="1">
    <location>
        <begin position="662"/>
        <end position="685"/>
    </location>
</feature>
<feature type="transmembrane region" description="Helical" evidence="1">
    <location>
        <begin position="473"/>
        <end position="493"/>
    </location>
</feature>
<accession>A0A937RHL9</accession>
<reference evidence="2" key="1">
    <citation type="submission" date="2020-12" db="EMBL/GenBank/DDBJ databases">
        <title>Genomic characterization of non-nitrogen-fixing Frankia strains.</title>
        <authorList>
            <person name="Carlos-Shanley C."/>
            <person name="Guerra T."/>
            <person name="Hahn D."/>
        </authorList>
    </citation>
    <scope>NUCLEOTIDE SEQUENCE</scope>
    <source>
        <strain evidence="2">CN6</strain>
    </source>
</reference>
<protein>
    <recommendedName>
        <fullName evidence="4">NACHT domain-containing protein</fullName>
    </recommendedName>
</protein>
<dbReference type="SUPFAM" id="SSF69322">
    <property type="entry name" value="Tricorn protease domain 2"/>
    <property type="match status" value="1"/>
</dbReference>
<dbReference type="Gene3D" id="2.130.10.10">
    <property type="entry name" value="YVTN repeat-like/Quinoprotein amine dehydrogenase"/>
    <property type="match status" value="1"/>
</dbReference>
<evidence type="ECO:0000313" key="2">
    <source>
        <dbReference type="EMBL" id="MBL7627504.1"/>
    </source>
</evidence>
<proteinExistence type="predicted"/>
<sequence length="1011" mass="106868">MTGVWRRVRLVALCGLGLGSAGLAAVMVHAGSKNAVDIAAIAGLFVTIAGLALAVADYLRSGERPRRDLAELADDLTGTLRGQWVEEAAARRLRDPGVLPLSWSATRREVADPRATATRDAAGRVTRLRLDGRLEGRFEEVTRRLADGYQLVPSGRMVVLGEPGAGKTVLAILLTLGLLDRREAGGPVPVLVSASSWDPVTEALDRWLVRDLAVTYYSGRPEVPRLLWDAGLLLPVLDGLDEIPESARRSAVRAVNQTVGRERPVVVTCRAAEYEDVIEGGAPVLRGAPVVEVAPLPAEDVIAYLTAVDWPEGTSWERVFARLRDSDRAESPVRAALSTPLMVSIARLVYQRCGGDPGELLDPQRYDCRHAVEDRLTDLVIDAAYAPDRLPSGQPVAANGRWDAERARRWLMFLARYVHQHRDRDLAWWQMPSRLLSAWAIPALGIVTGVAVMTLVATVAARADGPTDVGGPLAIGAIAGAGFAVLSLIVWYASPARAPGRLSFAVDGSLGRLRRGFATGFALTGILTGLPLTAIVVIVTAAGGWTTRNFLLFFEACGVAVALAILAGLAIAAHNWLDAPPERPGHASPASLLRQDRRSALAGALAAGLTVAIALPALATGEFAGGLLGRVVTGWPGRPGEPDLGGVASLVLDRTRAWDDQIGVVAFLGLACLLPGAAFAVLVLLTRAWPRFLIARLLLAAGGHLPWRLLDFLTDARDRGLLRQAGGTYQFRHVRLQERLANQALTGHTRTRPPASPVPRAVPRRLVATAAASAIAITLAFTRPIDASARALDLGGPVVGVELSPNDEVLAVVLADGGGLVWDLSGSGPPRLLLRLDDGVWDWRFSADGEVLVVRLADEEGNLVDGETLVWDLSGSGPPRLLHGLDDTASGDPVLSVDGEVLAVRLDGGEALVWDPRGFDGPVFLGPLPELDGAVRDLVFSAGGEVMAVTLDDGGVLVWDLRGSGGPVLRGPLPGLDGAVRDLVFFAGGEVMAVTLDDGGVLVWDLRGSGG</sequence>
<dbReference type="InterPro" id="IPR001680">
    <property type="entry name" value="WD40_rpt"/>
</dbReference>
<feature type="non-terminal residue" evidence="2">
    <location>
        <position position="1011"/>
    </location>
</feature>
<evidence type="ECO:0008006" key="4">
    <source>
        <dbReference type="Google" id="ProtNLM"/>
    </source>
</evidence>
<dbReference type="InterPro" id="IPR015943">
    <property type="entry name" value="WD40/YVTN_repeat-like_dom_sf"/>
</dbReference>
<dbReference type="InterPro" id="IPR027417">
    <property type="entry name" value="P-loop_NTPase"/>
</dbReference>
<keyword evidence="1" id="KW-1133">Transmembrane helix</keyword>
<dbReference type="RefSeq" id="WP_202999309.1">
    <property type="nucleotide sequence ID" value="NZ_JADWYV010000006.1"/>
</dbReference>
<name>A0A937RHL9_9ACTN</name>
<organism evidence="2 3">
    <name type="scientific">Frankia nepalensis</name>
    <dbReference type="NCBI Taxonomy" id="1836974"/>
    <lineage>
        <taxon>Bacteria</taxon>
        <taxon>Bacillati</taxon>
        <taxon>Actinomycetota</taxon>
        <taxon>Actinomycetes</taxon>
        <taxon>Frankiales</taxon>
        <taxon>Frankiaceae</taxon>
        <taxon>Frankia</taxon>
    </lineage>
</organism>
<dbReference type="Gene3D" id="3.40.50.300">
    <property type="entry name" value="P-loop containing nucleotide triphosphate hydrolases"/>
    <property type="match status" value="1"/>
</dbReference>
<feature type="transmembrane region" description="Helical" evidence="1">
    <location>
        <begin position="692"/>
        <end position="710"/>
    </location>
</feature>
<evidence type="ECO:0000256" key="1">
    <source>
        <dbReference type="SAM" id="Phobius"/>
    </source>
</evidence>
<feature type="transmembrane region" description="Helical" evidence="1">
    <location>
        <begin position="40"/>
        <end position="59"/>
    </location>
</feature>
<dbReference type="EMBL" id="JAEACQ010000161">
    <property type="protein sequence ID" value="MBL7627504.1"/>
    <property type="molecule type" value="Genomic_DNA"/>
</dbReference>
<gene>
    <name evidence="2" type="ORF">I7412_10040</name>
</gene>
<keyword evidence="1" id="KW-0472">Membrane</keyword>
<keyword evidence="3" id="KW-1185">Reference proteome</keyword>
<feature type="transmembrane region" description="Helical" evidence="1">
    <location>
        <begin position="598"/>
        <end position="619"/>
    </location>
</feature>
<dbReference type="AlphaFoldDB" id="A0A937RHL9"/>
<dbReference type="Proteomes" id="UP000604475">
    <property type="component" value="Unassembled WGS sequence"/>
</dbReference>
<dbReference type="SUPFAM" id="SSF52540">
    <property type="entry name" value="P-loop containing nucleoside triphosphate hydrolases"/>
    <property type="match status" value="1"/>
</dbReference>
<keyword evidence="1" id="KW-0812">Transmembrane</keyword>